<organism evidence="1">
    <name type="scientific">Timema bartmani</name>
    <dbReference type="NCBI Taxonomy" id="61472"/>
    <lineage>
        <taxon>Eukaryota</taxon>
        <taxon>Metazoa</taxon>
        <taxon>Ecdysozoa</taxon>
        <taxon>Arthropoda</taxon>
        <taxon>Hexapoda</taxon>
        <taxon>Insecta</taxon>
        <taxon>Pterygota</taxon>
        <taxon>Neoptera</taxon>
        <taxon>Polyneoptera</taxon>
        <taxon>Phasmatodea</taxon>
        <taxon>Timematodea</taxon>
        <taxon>Timematoidea</taxon>
        <taxon>Timematidae</taxon>
        <taxon>Timema</taxon>
    </lineage>
</organism>
<dbReference type="AlphaFoldDB" id="A0A7R9ESF9"/>
<evidence type="ECO:0000313" key="1">
    <source>
        <dbReference type="EMBL" id="CAD7440488.1"/>
    </source>
</evidence>
<gene>
    <name evidence="1" type="ORF">TBIB3V08_LOCUS2994</name>
</gene>
<dbReference type="EMBL" id="OD564993">
    <property type="protein sequence ID" value="CAD7440488.1"/>
    <property type="molecule type" value="Genomic_DNA"/>
</dbReference>
<sequence length="94" mass="10799">MLILMFLYRKCACFNESVNFISKNNLREKAIWTVVRGITPTLLDVAQWAGILVDKCRHWPTSCYRNVDEVYTMKDVVTLGPEAGARTSDQSRNQ</sequence>
<name>A0A7R9ESF9_9NEOP</name>
<proteinExistence type="predicted"/>
<reference evidence="1" key="1">
    <citation type="submission" date="2020-11" db="EMBL/GenBank/DDBJ databases">
        <authorList>
            <person name="Tran Van P."/>
        </authorList>
    </citation>
    <scope>NUCLEOTIDE SEQUENCE</scope>
</reference>
<protein>
    <submittedName>
        <fullName evidence="1">Uncharacterized protein</fullName>
    </submittedName>
</protein>
<accession>A0A7R9ESF9</accession>